<keyword evidence="3 6" id="KW-0479">Metal-binding</keyword>
<comment type="cofactor">
    <cofactor evidence="1 6">
        <name>Mg(2+)</name>
        <dbReference type="ChEBI" id="CHEBI:18420"/>
    </cofactor>
</comment>
<evidence type="ECO:0000256" key="5">
    <source>
        <dbReference type="ARBA" id="ARBA00022842"/>
    </source>
</evidence>
<dbReference type="InterPro" id="IPR000760">
    <property type="entry name" value="Inositol_monophosphatase-like"/>
</dbReference>
<sequence length="360" mass="39236">MDSPYAKELVTAIEAARLAAQISLSVLSQSFSSASLSSSSNSLIKDDLSPVTIADFAIQALLTTYLSETFPSHGFIGEESADDLRENPHLLQRVLDALILCCPGTEWTPELICGKIDECTKLKSASEGEFVWVFDPIDGTKTFIQGKQFAINIALLQKAKQVVSVVALPLWDFGLEPEEGIKDDKVDERKLGTLLYGVRGYGAFVEPLVNEDGVEAKKLPMISDGKNNRLREVTCTNLDSGVSDLHSLVAERLGIVGEGDTEADLLGWVPRWASLAMGFGNVTVWIYKSRERKGKIWDHAGVMMLFEEVGGKISDVDGKEIDLGIGRKFEGNYGFVGAPRERHGEVVEVVKGVLREAGLS</sequence>
<proteinExistence type="inferred from homology"/>
<comment type="similarity">
    <text evidence="2">Belongs to the inositol monophosphatase superfamily.</text>
</comment>
<protein>
    <recommendedName>
        <fullName evidence="9">3'(2'),5'-bisphosphate nucleotidase</fullName>
    </recommendedName>
</protein>
<name>A0AAN7BH40_9PEZI</name>
<dbReference type="Gene3D" id="3.30.540.10">
    <property type="entry name" value="Fructose-1,6-Bisphosphatase, subunit A, domain 1"/>
    <property type="match status" value="1"/>
</dbReference>
<dbReference type="GO" id="GO:0008441">
    <property type="term" value="F:3'(2'),5'-bisphosphate nucleotidase activity"/>
    <property type="evidence" value="ECO:0007669"/>
    <property type="project" value="TreeGrafter"/>
</dbReference>
<dbReference type="EMBL" id="MU865431">
    <property type="protein sequence ID" value="KAK4223311.1"/>
    <property type="molecule type" value="Genomic_DNA"/>
</dbReference>
<dbReference type="InterPro" id="IPR051090">
    <property type="entry name" value="Inositol_monoP_superfamily"/>
</dbReference>
<feature type="binding site" evidence="6">
    <location>
        <position position="135"/>
    </location>
    <ligand>
        <name>Mg(2+)</name>
        <dbReference type="ChEBI" id="CHEBI:18420"/>
        <label>1</label>
        <note>catalytic</note>
    </ligand>
</feature>
<evidence type="ECO:0000313" key="8">
    <source>
        <dbReference type="Proteomes" id="UP001301958"/>
    </source>
</evidence>
<feature type="binding site" evidence="6">
    <location>
        <position position="298"/>
    </location>
    <ligand>
        <name>Mg(2+)</name>
        <dbReference type="ChEBI" id="CHEBI:18420"/>
        <label>1</label>
        <note>catalytic</note>
    </ligand>
</feature>
<gene>
    <name evidence="7" type="ORF">QBC38DRAFT_53416</name>
</gene>
<evidence type="ECO:0008006" key="9">
    <source>
        <dbReference type="Google" id="ProtNLM"/>
    </source>
</evidence>
<dbReference type="SUPFAM" id="SSF56655">
    <property type="entry name" value="Carbohydrate phosphatase"/>
    <property type="match status" value="1"/>
</dbReference>
<reference evidence="7" key="1">
    <citation type="journal article" date="2023" name="Mol. Phylogenet. Evol.">
        <title>Genome-scale phylogeny and comparative genomics of the fungal order Sordariales.</title>
        <authorList>
            <person name="Hensen N."/>
            <person name="Bonometti L."/>
            <person name="Westerberg I."/>
            <person name="Brannstrom I.O."/>
            <person name="Guillou S."/>
            <person name="Cros-Aarteil S."/>
            <person name="Calhoun S."/>
            <person name="Haridas S."/>
            <person name="Kuo A."/>
            <person name="Mondo S."/>
            <person name="Pangilinan J."/>
            <person name="Riley R."/>
            <person name="LaButti K."/>
            <person name="Andreopoulos B."/>
            <person name="Lipzen A."/>
            <person name="Chen C."/>
            <person name="Yan M."/>
            <person name="Daum C."/>
            <person name="Ng V."/>
            <person name="Clum A."/>
            <person name="Steindorff A."/>
            <person name="Ohm R.A."/>
            <person name="Martin F."/>
            <person name="Silar P."/>
            <person name="Natvig D.O."/>
            <person name="Lalanne C."/>
            <person name="Gautier V."/>
            <person name="Ament-Velasquez S.L."/>
            <person name="Kruys A."/>
            <person name="Hutchinson M.I."/>
            <person name="Powell A.J."/>
            <person name="Barry K."/>
            <person name="Miller A.N."/>
            <person name="Grigoriev I.V."/>
            <person name="Debuchy R."/>
            <person name="Gladieux P."/>
            <person name="Hiltunen Thoren M."/>
            <person name="Johannesson H."/>
        </authorList>
    </citation>
    <scope>NUCLEOTIDE SEQUENCE</scope>
    <source>
        <strain evidence="7">CBS 990.96</strain>
    </source>
</reference>
<evidence type="ECO:0000256" key="2">
    <source>
        <dbReference type="ARBA" id="ARBA00009759"/>
    </source>
</evidence>
<feature type="binding site" evidence="6">
    <location>
        <position position="138"/>
    </location>
    <ligand>
        <name>Mg(2+)</name>
        <dbReference type="ChEBI" id="CHEBI:18420"/>
        <label>1</label>
        <note>catalytic</note>
    </ligand>
</feature>
<dbReference type="AlphaFoldDB" id="A0AAN7BH40"/>
<evidence type="ECO:0000313" key="7">
    <source>
        <dbReference type="EMBL" id="KAK4223311.1"/>
    </source>
</evidence>
<organism evidence="7 8">
    <name type="scientific">Podospora fimiseda</name>
    <dbReference type="NCBI Taxonomy" id="252190"/>
    <lineage>
        <taxon>Eukaryota</taxon>
        <taxon>Fungi</taxon>
        <taxon>Dikarya</taxon>
        <taxon>Ascomycota</taxon>
        <taxon>Pezizomycotina</taxon>
        <taxon>Sordariomycetes</taxon>
        <taxon>Sordariomycetidae</taxon>
        <taxon>Sordariales</taxon>
        <taxon>Podosporaceae</taxon>
        <taxon>Podospora</taxon>
    </lineage>
</organism>
<keyword evidence="8" id="KW-1185">Reference proteome</keyword>
<dbReference type="PANTHER" id="PTHR43200">
    <property type="entry name" value="PHOSPHATASE"/>
    <property type="match status" value="1"/>
</dbReference>
<evidence type="ECO:0000256" key="4">
    <source>
        <dbReference type="ARBA" id="ARBA00022801"/>
    </source>
</evidence>
<evidence type="ECO:0000256" key="6">
    <source>
        <dbReference type="PIRSR" id="PIRSR600760-2"/>
    </source>
</evidence>
<feature type="binding site" evidence="6">
    <location>
        <position position="137"/>
    </location>
    <ligand>
        <name>Mg(2+)</name>
        <dbReference type="ChEBI" id="CHEBI:18420"/>
        <label>1</label>
        <note>catalytic</note>
    </ligand>
</feature>
<evidence type="ECO:0000256" key="3">
    <source>
        <dbReference type="ARBA" id="ARBA00022723"/>
    </source>
</evidence>
<evidence type="ECO:0000256" key="1">
    <source>
        <dbReference type="ARBA" id="ARBA00001946"/>
    </source>
</evidence>
<feature type="binding site" evidence="6">
    <location>
        <position position="78"/>
    </location>
    <ligand>
        <name>Mg(2+)</name>
        <dbReference type="ChEBI" id="CHEBI:18420"/>
        <label>1</label>
        <note>catalytic</note>
    </ligand>
</feature>
<dbReference type="GO" id="GO:0000103">
    <property type="term" value="P:sulfate assimilation"/>
    <property type="evidence" value="ECO:0007669"/>
    <property type="project" value="TreeGrafter"/>
</dbReference>
<keyword evidence="4" id="KW-0378">Hydrolase</keyword>
<dbReference type="PRINTS" id="PR00377">
    <property type="entry name" value="IMPHPHTASES"/>
</dbReference>
<dbReference type="Proteomes" id="UP001301958">
    <property type="component" value="Unassembled WGS sequence"/>
</dbReference>
<reference evidence="7" key="2">
    <citation type="submission" date="2023-05" db="EMBL/GenBank/DDBJ databases">
        <authorList>
            <consortium name="Lawrence Berkeley National Laboratory"/>
            <person name="Steindorff A."/>
            <person name="Hensen N."/>
            <person name="Bonometti L."/>
            <person name="Westerberg I."/>
            <person name="Brannstrom I.O."/>
            <person name="Guillou S."/>
            <person name="Cros-Aarteil S."/>
            <person name="Calhoun S."/>
            <person name="Haridas S."/>
            <person name="Kuo A."/>
            <person name="Mondo S."/>
            <person name="Pangilinan J."/>
            <person name="Riley R."/>
            <person name="Labutti K."/>
            <person name="Andreopoulos B."/>
            <person name="Lipzen A."/>
            <person name="Chen C."/>
            <person name="Yanf M."/>
            <person name="Daum C."/>
            <person name="Ng V."/>
            <person name="Clum A."/>
            <person name="Ohm R."/>
            <person name="Martin F."/>
            <person name="Silar P."/>
            <person name="Natvig D."/>
            <person name="Lalanne C."/>
            <person name="Gautier V."/>
            <person name="Ament-Velasquez S.L."/>
            <person name="Kruys A."/>
            <person name="Hutchinson M.I."/>
            <person name="Powell A.J."/>
            <person name="Barry K."/>
            <person name="Miller A.N."/>
            <person name="Grigoriev I.V."/>
            <person name="Debuchy R."/>
            <person name="Gladieux P."/>
            <person name="Thoren M.H."/>
            <person name="Johannesson H."/>
        </authorList>
    </citation>
    <scope>NUCLEOTIDE SEQUENCE</scope>
    <source>
        <strain evidence="7">CBS 990.96</strain>
    </source>
</reference>
<comment type="caution">
    <text evidence="7">The sequence shown here is derived from an EMBL/GenBank/DDBJ whole genome shotgun (WGS) entry which is preliminary data.</text>
</comment>
<keyword evidence="5 6" id="KW-0460">Magnesium</keyword>
<dbReference type="Gene3D" id="3.40.190.80">
    <property type="match status" value="1"/>
</dbReference>
<dbReference type="GO" id="GO:0046872">
    <property type="term" value="F:metal ion binding"/>
    <property type="evidence" value="ECO:0007669"/>
    <property type="project" value="UniProtKB-KW"/>
</dbReference>
<accession>A0AAN7BH40</accession>
<dbReference type="PANTHER" id="PTHR43200:SF2">
    <property type="entry name" value="3'(2'),5'-BISPHOSPHATE NUCLEOTIDASE"/>
    <property type="match status" value="1"/>
</dbReference>
<dbReference type="Pfam" id="PF00459">
    <property type="entry name" value="Inositol_P"/>
    <property type="match status" value="1"/>
</dbReference>